<sequence>MKFDLIYIVTNSVMMLLSDLFVSSRCFRHRLGCDNHLLLKCRRLLLTHQ</sequence>
<name>A0A9K3EIP9_HELAN</name>
<organism evidence="1 2">
    <name type="scientific">Helianthus annuus</name>
    <name type="common">Common sunflower</name>
    <dbReference type="NCBI Taxonomy" id="4232"/>
    <lineage>
        <taxon>Eukaryota</taxon>
        <taxon>Viridiplantae</taxon>
        <taxon>Streptophyta</taxon>
        <taxon>Embryophyta</taxon>
        <taxon>Tracheophyta</taxon>
        <taxon>Spermatophyta</taxon>
        <taxon>Magnoliopsida</taxon>
        <taxon>eudicotyledons</taxon>
        <taxon>Gunneridae</taxon>
        <taxon>Pentapetalae</taxon>
        <taxon>asterids</taxon>
        <taxon>campanulids</taxon>
        <taxon>Asterales</taxon>
        <taxon>Asteraceae</taxon>
        <taxon>Asteroideae</taxon>
        <taxon>Heliantheae alliance</taxon>
        <taxon>Heliantheae</taxon>
        <taxon>Helianthus</taxon>
    </lineage>
</organism>
<keyword evidence="2" id="KW-1185">Reference proteome</keyword>
<dbReference type="EMBL" id="MNCJ02000328">
    <property type="protein sequence ID" value="KAF5773789.1"/>
    <property type="molecule type" value="Genomic_DNA"/>
</dbReference>
<comment type="caution">
    <text evidence="1">The sequence shown here is derived from an EMBL/GenBank/DDBJ whole genome shotgun (WGS) entry which is preliminary data.</text>
</comment>
<dbReference type="Proteomes" id="UP000215914">
    <property type="component" value="Unassembled WGS sequence"/>
</dbReference>
<evidence type="ECO:0000313" key="1">
    <source>
        <dbReference type="EMBL" id="KAF5773789.1"/>
    </source>
</evidence>
<gene>
    <name evidence="1" type="ORF">HanXRQr2_Chr13g0592621</name>
</gene>
<protein>
    <submittedName>
        <fullName evidence="1">Uncharacterized protein</fullName>
    </submittedName>
</protein>
<evidence type="ECO:0000313" key="2">
    <source>
        <dbReference type="Proteomes" id="UP000215914"/>
    </source>
</evidence>
<accession>A0A9K3EIP9</accession>
<dbReference type="AlphaFoldDB" id="A0A9K3EIP9"/>
<reference evidence="1" key="2">
    <citation type="submission" date="2020-06" db="EMBL/GenBank/DDBJ databases">
        <title>Helianthus annuus Genome sequencing and assembly Release 2.</title>
        <authorList>
            <person name="Gouzy J."/>
            <person name="Langlade N."/>
            <person name="Munos S."/>
        </authorList>
    </citation>
    <scope>NUCLEOTIDE SEQUENCE</scope>
    <source>
        <tissue evidence="1">Leaves</tissue>
    </source>
</reference>
<dbReference type="Gramene" id="mRNA:HanXRQr2_Chr13g0592621">
    <property type="protein sequence ID" value="CDS:HanXRQr2_Chr13g0592621.1"/>
    <property type="gene ID" value="HanXRQr2_Chr13g0592621"/>
</dbReference>
<proteinExistence type="predicted"/>
<reference evidence="1" key="1">
    <citation type="journal article" date="2017" name="Nature">
        <title>The sunflower genome provides insights into oil metabolism, flowering and Asterid evolution.</title>
        <authorList>
            <person name="Badouin H."/>
            <person name="Gouzy J."/>
            <person name="Grassa C.J."/>
            <person name="Murat F."/>
            <person name="Staton S.E."/>
            <person name="Cottret L."/>
            <person name="Lelandais-Briere C."/>
            <person name="Owens G.L."/>
            <person name="Carrere S."/>
            <person name="Mayjonade B."/>
            <person name="Legrand L."/>
            <person name="Gill N."/>
            <person name="Kane N.C."/>
            <person name="Bowers J.E."/>
            <person name="Hubner S."/>
            <person name="Bellec A."/>
            <person name="Berard A."/>
            <person name="Berges H."/>
            <person name="Blanchet N."/>
            <person name="Boniface M.C."/>
            <person name="Brunel D."/>
            <person name="Catrice O."/>
            <person name="Chaidir N."/>
            <person name="Claudel C."/>
            <person name="Donnadieu C."/>
            <person name="Faraut T."/>
            <person name="Fievet G."/>
            <person name="Helmstetter N."/>
            <person name="King M."/>
            <person name="Knapp S.J."/>
            <person name="Lai Z."/>
            <person name="Le Paslier M.C."/>
            <person name="Lippi Y."/>
            <person name="Lorenzon L."/>
            <person name="Mandel J.R."/>
            <person name="Marage G."/>
            <person name="Marchand G."/>
            <person name="Marquand E."/>
            <person name="Bret-Mestries E."/>
            <person name="Morien E."/>
            <person name="Nambeesan S."/>
            <person name="Nguyen T."/>
            <person name="Pegot-Espagnet P."/>
            <person name="Pouilly N."/>
            <person name="Raftis F."/>
            <person name="Sallet E."/>
            <person name="Schiex T."/>
            <person name="Thomas J."/>
            <person name="Vandecasteele C."/>
            <person name="Vares D."/>
            <person name="Vear F."/>
            <person name="Vautrin S."/>
            <person name="Crespi M."/>
            <person name="Mangin B."/>
            <person name="Burke J.M."/>
            <person name="Salse J."/>
            <person name="Munos S."/>
            <person name="Vincourt P."/>
            <person name="Rieseberg L.H."/>
            <person name="Langlade N.B."/>
        </authorList>
    </citation>
    <scope>NUCLEOTIDE SEQUENCE</scope>
    <source>
        <tissue evidence="1">Leaves</tissue>
    </source>
</reference>